<keyword evidence="2 3" id="KW-0732">Signal</keyword>
<evidence type="ECO:0000256" key="1">
    <source>
        <dbReference type="ARBA" id="ARBA00004442"/>
    </source>
</evidence>
<dbReference type="InterPro" id="IPR011250">
    <property type="entry name" value="OMP/PagP_B-barrel"/>
</dbReference>
<protein>
    <submittedName>
        <fullName evidence="5">Outer membrane beta-barrel protein</fullName>
    </submittedName>
</protein>
<evidence type="ECO:0000313" key="5">
    <source>
        <dbReference type="EMBL" id="MDT7520289.1"/>
    </source>
</evidence>
<dbReference type="EMBL" id="JAVBIK010000001">
    <property type="protein sequence ID" value="MDT7520289.1"/>
    <property type="molecule type" value="Genomic_DNA"/>
</dbReference>
<evidence type="ECO:0000313" key="6">
    <source>
        <dbReference type="Proteomes" id="UP001321700"/>
    </source>
</evidence>
<comment type="subcellular location">
    <subcellularLocation>
        <location evidence="1">Cell outer membrane</location>
    </subcellularLocation>
</comment>
<dbReference type="RefSeq" id="WP_313875897.1">
    <property type="nucleotide sequence ID" value="NZ_JAVBIK010000001.1"/>
</dbReference>
<gene>
    <name evidence="5" type="ORF">RAE19_16510</name>
</gene>
<feature type="signal peptide" evidence="3">
    <location>
        <begin position="1"/>
        <end position="34"/>
    </location>
</feature>
<feature type="domain" description="Outer membrane protein beta-barrel" evidence="4">
    <location>
        <begin position="25"/>
        <end position="210"/>
    </location>
</feature>
<reference evidence="5 6" key="1">
    <citation type="submission" date="2023-08" db="EMBL/GenBank/DDBJ databases">
        <title>Rhodoferax potami sp. nov. and Rhodoferax mekongensis sp. nov., isolated from the Mekong River in Thailand.</title>
        <authorList>
            <person name="Kitikhun S."/>
            <person name="Charoenyingcharoen P."/>
            <person name="Siriarchawattana P."/>
            <person name="Likhitrattanapisal S."/>
            <person name="Nilsakha T."/>
            <person name="Chanpet A."/>
            <person name="Rattanawaree P."/>
            <person name="Ingsriswang S."/>
        </authorList>
    </citation>
    <scope>NUCLEOTIDE SEQUENCE [LARGE SCALE GENOMIC DNA]</scope>
    <source>
        <strain evidence="5 6">TBRC 17660</strain>
    </source>
</reference>
<dbReference type="Pfam" id="PF13505">
    <property type="entry name" value="OMP_b-brl"/>
    <property type="match status" value="1"/>
</dbReference>
<comment type="caution">
    <text evidence="5">The sequence shown here is derived from an EMBL/GenBank/DDBJ whole genome shotgun (WGS) entry which is preliminary data.</text>
</comment>
<dbReference type="InterPro" id="IPR027385">
    <property type="entry name" value="Beta-barrel_OMP"/>
</dbReference>
<proteinExistence type="predicted"/>
<dbReference type="SUPFAM" id="SSF56925">
    <property type="entry name" value="OMPA-like"/>
    <property type="match status" value="1"/>
</dbReference>
<sequence>MHTPRIPAPRHTPRARGATLAGLALCLAAPFAMAPAAAQMSPARGNAYSPGYIDISVGSSDYSKPSNGFGIFDNDQRATAYSVSMGNYVFSPNWGLEVGYTDFGSVNRAGGRTTADGINLNLIGRMPLNPSWNLLGKVGTTYGRTDVSSAPTSGVQSGSERDFGWSYGLGVELQLAAQWSGVLMYEEHTMKFPGGSTDRISATKLGLRYHY</sequence>
<evidence type="ECO:0000256" key="2">
    <source>
        <dbReference type="ARBA" id="ARBA00022729"/>
    </source>
</evidence>
<dbReference type="Gene3D" id="2.40.160.20">
    <property type="match status" value="1"/>
</dbReference>
<name>A0ABU3KSQ4_9BURK</name>
<evidence type="ECO:0000259" key="4">
    <source>
        <dbReference type="Pfam" id="PF13505"/>
    </source>
</evidence>
<evidence type="ECO:0000256" key="3">
    <source>
        <dbReference type="SAM" id="SignalP"/>
    </source>
</evidence>
<feature type="chain" id="PRO_5047179765" evidence="3">
    <location>
        <begin position="35"/>
        <end position="211"/>
    </location>
</feature>
<organism evidence="5 6">
    <name type="scientific">Rhodoferax potami</name>
    <dbReference type="NCBI Taxonomy" id="3068338"/>
    <lineage>
        <taxon>Bacteria</taxon>
        <taxon>Pseudomonadati</taxon>
        <taxon>Pseudomonadota</taxon>
        <taxon>Betaproteobacteria</taxon>
        <taxon>Burkholderiales</taxon>
        <taxon>Comamonadaceae</taxon>
        <taxon>Rhodoferax</taxon>
    </lineage>
</organism>
<keyword evidence="6" id="KW-1185">Reference proteome</keyword>
<dbReference type="Proteomes" id="UP001321700">
    <property type="component" value="Unassembled WGS sequence"/>
</dbReference>
<accession>A0ABU3KSQ4</accession>